<reference evidence="1" key="1">
    <citation type="submission" date="2021-06" db="EMBL/GenBank/DDBJ databases">
        <authorList>
            <person name="Kallberg Y."/>
            <person name="Tangrot J."/>
            <person name="Rosling A."/>
        </authorList>
    </citation>
    <scope>NUCLEOTIDE SEQUENCE</scope>
    <source>
        <strain evidence="1">IN212</strain>
    </source>
</reference>
<feature type="non-terminal residue" evidence="1">
    <location>
        <position position="1"/>
    </location>
</feature>
<gene>
    <name evidence="1" type="ORF">RFULGI_LOCUS11021</name>
</gene>
<evidence type="ECO:0000313" key="1">
    <source>
        <dbReference type="EMBL" id="CAG8713800.1"/>
    </source>
</evidence>
<sequence>SSFESVIMTSLSSLSSEEDVWSLLDLDVEVWLVVSLDCCEVEDLDRLVVPE</sequence>
<comment type="caution">
    <text evidence="1">The sequence shown here is derived from an EMBL/GenBank/DDBJ whole genome shotgun (WGS) entry which is preliminary data.</text>
</comment>
<keyword evidence="2" id="KW-1185">Reference proteome</keyword>
<protein>
    <submittedName>
        <fullName evidence="1">2813_t:CDS:1</fullName>
    </submittedName>
</protein>
<proteinExistence type="predicted"/>
<dbReference type="AlphaFoldDB" id="A0A9N9HZI8"/>
<organism evidence="1 2">
    <name type="scientific">Racocetra fulgida</name>
    <dbReference type="NCBI Taxonomy" id="60492"/>
    <lineage>
        <taxon>Eukaryota</taxon>
        <taxon>Fungi</taxon>
        <taxon>Fungi incertae sedis</taxon>
        <taxon>Mucoromycota</taxon>
        <taxon>Glomeromycotina</taxon>
        <taxon>Glomeromycetes</taxon>
        <taxon>Diversisporales</taxon>
        <taxon>Gigasporaceae</taxon>
        <taxon>Racocetra</taxon>
    </lineage>
</organism>
<accession>A0A9N9HZI8</accession>
<evidence type="ECO:0000313" key="2">
    <source>
        <dbReference type="Proteomes" id="UP000789396"/>
    </source>
</evidence>
<name>A0A9N9HZI8_9GLOM</name>
<dbReference type="EMBL" id="CAJVPZ010022959">
    <property type="protein sequence ID" value="CAG8713800.1"/>
    <property type="molecule type" value="Genomic_DNA"/>
</dbReference>
<dbReference type="Proteomes" id="UP000789396">
    <property type="component" value="Unassembled WGS sequence"/>
</dbReference>